<reference evidence="1" key="1">
    <citation type="submission" date="2018-06" db="EMBL/GenBank/DDBJ databases">
        <authorList>
            <person name="Zhirakovskaya E."/>
        </authorList>
    </citation>
    <scope>NUCLEOTIDE SEQUENCE</scope>
</reference>
<sequence length="24" mass="2925">MSIEVERARTAYEKNTCYKVRYDV</sequence>
<gene>
    <name evidence="1" type="ORF">MNBD_GAMMA09-2080</name>
</gene>
<proteinExistence type="predicted"/>
<protein>
    <submittedName>
        <fullName evidence="1">Uncharacterized protein</fullName>
    </submittedName>
</protein>
<feature type="non-terminal residue" evidence="1">
    <location>
        <position position="24"/>
    </location>
</feature>
<evidence type="ECO:0000313" key="1">
    <source>
        <dbReference type="EMBL" id="VAW65890.1"/>
    </source>
</evidence>
<organism evidence="1">
    <name type="scientific">hydrothermal vent metagenome</name>
    <dbReference type="NCBI Taxonomy" id="652676"/>
    <lineage>
        <taxon>unclassified sequences</taxon>
        <taxon>metagenomes</taxon>
        <taxon>ecological metagenomes</taxon>
    </lineage>
</organism>
<dbReference type="AlphaFoldDB" id="A0A3B0XME0"/>
<dbReference type="EMBL" id="UOFI01000070">
    <property type="protein sequence ID" value="VAW65890.1"/>
    <property type="molecule type" value="Genomic_DNA"/>
</dbReference>
<name>A0A3B0XME0_9ZZZZ</name>
<accession>A0A3B0XME0</accession>